<keyword evidence="3" id="KW-1134">Transmembrane beta strand</keyword>
<dbReference type="PANTHER" id="PTHR30069">
    <property type="entry name" value="TONB-DEPENDENT OUTER MEMBRANE RECEPTOR"/>
    <property type="match status" value="1"/>
</dbReference>
<feature type="region of interest" description="Disordered" evidence="10">
    <location>
        <begin position="41"/>
        <end position="66"/>
    </location>
</feature>
<dbReference type="KEGG" id="aace:A0U92_07900"/>
<dbReference type="InterPro" id="IPR039426">
    <property type="entry name" value="TonB-dep_rcpt-like"/>
</dbReference>
<protein>
    <submittedName>
        <fullName evidence="14">IMP dehydrogenase</fullName>
    </submittedName>
</protein>
<evidence type="ECO:0000259" key="12">
    <source>
        <dbReference type="Pfam" id="PF00593"/>
    </source>
</evidence>
<comment type="similarity">
    <text evidence="9">Belongs to the TonB-dependent receptor family.</text>
</comment>
<feature type="domain" description="TonB-dependent receptor plug" evidence="13">
    <location>
        <begin position="78"/>
        <end position="173"/>
    </location>
</feature>
<evidence type="ECO:0000256" key="9">
    <source>
        <dbReference type="RuleBase" id="RU003357"/>
    </source>
</evidence>
<evidence type="ECO:0000256" key="4">
    <source>
        <dbReference type="ARBA" id="ARBA00022692"/>
    </source>
</evidence>
<evidence type="ECO:0000256" key="5">
    <source>
        <dbReference type="ARBA" id="ARBA00022729"/>
    </source>
</evidence>
<reference evidence="14 15" key="1">
    <citation type="submission" date="2016-03" db="EMBL/GenBank/DDBJ databases">
        <title>Acetic acid bacteria sequencing.</title>
        <authorList>
            <person name="Brandt J."/>
            <person name="Jakob F."/>
            <person name="Vogel R.F."/>
        </authorList>
    </citation>
    <scope>NUCLEOTIDE SEQUENCE [LARGE SCALE GENOMIC DNA]</scope>
    <source>
        <strain evidence="14 15">TMW2.1153</strain>
    </source>
</reference>
<dbReference type="STRING" id="435.A0U92_07900"/>
<keyword evidence="8" id="KW-0998">Cell outer membrane</keyword>
<keyword evidence="7 9" id="KW-0472">Membrane</keyword>
<evidence type="ECO:0000313" key="15">
    <source>
        <dbReference type="Proteomes" id="UP000188937"/>
    </source>
</evidence>
<evidence type="ECO:0000256" key="2">
    <source>
        <dbReference type="ARBA" id="ARBA00022448"/>
    </source>
</evidence>
<dbReference type="InterPro" id="IPR012910">
    <property type="entry name" value="Plug_dom"/>
</dbReference>
<dbReference type="Proteomes" id="UP000188937">
    <property type="component" value="Chromosome"/>
</dbReference>
<dbReference type="PROSITE" id="PS51257">
    <property type="entry name" value="PROKAR_LIPOPROTEIN"/>
    <property type="match status" value="1"/>
</dbReference>
<dbReference type="AlphaFoldDB" id="A0A1U9KFZ0"/>
<feature type="signal peptide" evidence="11">
    <location>
        <begin position="1"/>
        <end position="27"/>
    </location>
</feature>
<dbReference type="InterPro" id="IPR036942">
    <property type="entry name" value="Beta-barrel_TonB_sf"/>
</dbReference>
<evidence type="ECO:0000256" key="10">
    <source>
        <dbReference type="SAM" id="MobiDB-lite"/>
    </source>
</evidence>
<evidence type="ECO:0000313" key="14">
    <source>
        <dbReference type="EMBL" id="AQS84710.1"/>
    </source>
</evidence>
<dbReference type="RefSeq" id="WP_077812749.1">
    <property type="nucleotide sequence ID" value="NZ_CP014692.1"/>
</dbReference>
<dbReference type="eggNOG" id="COG4771">
    <property type="taxonomic scope" value="Bacteria"/>
</dbReference>
<dbReference type="SUPFAM" id="SSF56935">
    <property type="entry name" value="Porins"/>
    <property type="match status" value="1"/>
</dbReference>
<dbReference type="OrthoDB" id="9760333at2"/>
<keyword evidence="5 11" id="KW-0732">Signal</keyword>
<dbReference type="InterPro" id="IPR010917">
    <property type="entry name" value="TonB_rcpt_CS"/>
</dbReference>
<evidence type="ECO:0000256" key="7">
    <source>
        <dbReference type="ARBA" id="ARBA00023136"/>
    </source>
</evidence>
<evidence type="ECO:0000256" key="11">
    <source>
        <dbReference type="SAM" id="SignalP"/>
    </source>
</evidence>
<accession>A0A1U9KFZ0</accession>
<dbReference type="InterPro" id="IPR000531">
    <property type="entry name" value="Beta-barrel_TonB"/>
</dbReference>
<dbReference type="Pfam" id="PF07715">
    <property type="entry name" value="Plug"/>
    <property type="match status" value="1"/>
</dbReference>
<organism evidence="14 15">
    <name type="scientific">Acetobacter aceti</name>
    <dbReference type="NCBI Taxonomy" id="435"/>
    <lineage>
        <taxon>Bacteria</taxon>
        <taxon>Pseudomonadati</taxon>
        <taxon>Pseudomonadota</taxon>
        <taxon>Alphaproteobacteria</taxon>
        <taxon>Acetobacterales</taxon>
        <taxon>Acetobacteraceae</taxon>
        <taxon>Acetobacter</taxon>
        <taxon>Acetobacter subgen. Acetobacter</taxon>
    </lineage>
</organism>
<proteinExistence type="inferred from homology"/>
<comment type="subcellular location">
    <subcellularLocation>
        <location evidence="1">Cell outer membrane</location>
        <topology evidence="1">Multi-pass membrane protein</topology>
    </subcellularLocation>
</comment>
<keyword evidence="15" id="KW-1185">Reference proteome</keyword>
<evidence type="ECO:0000256" key="3">
    <source>
        <dbReference type="ARBA" id="ARBA00022452"/>
    </source>
</evidence>
<dbReference type="PROSITE" id="PS01156">
    <property type="entry name" value="TONB_DEPENDENT_REC_2"/>
    <property type="match status" value="1"/>
</dbReference>
<dbReference type="GO" id="GO:0044718">
    <property type="term" value="P:siderophore transmembrane transport"/>
    <property type="evidence" value="ECO:0007669"/>
    <property type="project" value="TreeGrafter"/>
</dbReference>
<dbReference type="Pfam" id="PF00593">
    <property type="entry name" value="TonB_dep_Rec_b-barrel"/>
    <property type="match status" value="1"/>
</dbReference>
<evidence type="ECO:0000259" key="13">
    <source>
        <dbReference type="Pfam" id="PF07715"/>
    </source>
</evidence>
<gene>
    <name evidence="14" type="ORF">A0U92_07900</name>
</gene>
<dbReference type="Gene3D" id="2.170.130.10">
    <property type="entry name" value="TonB-dependent receptor, plug domain"/>
    <property type="match status" value="1"/>
</dbReference>
<dbReference type="GO" id="GO:0009279">
    <property type="term" value="C:cell outer membrane"/>
    <property type="evidence" value="ECO:0007669"/>
    <property type="project" value="UniProtKB-SubCell"/>
</dbReference>
<feature type="compositionally biased region" description="Low complexity" evidence="10">
    <location>
        <begin position="41"/>
        <end position="60"/>
    </location>
</feature>
<name>A0A1U9KFZ0_ACEAC</name>
<dbReference type="EMBL" id="CP014692">
    <property type="protein sequence ID" value="AQS84710.1"/>
    <property type="molecule type" value="Genomic_DNA"/>
</dbReference>
<dbReference type="GO" id="GO:0015344">
    <property type="term" value="F:siderophore uptake transmembrane transporter activity"/>
    <property type="evidence" value="ECO:0007669"/>
    <property type="project" value="TreeGrafter"/>
</dbReference>
<keyword evidence="2" id="KW-0813">Transport</keyword>
<dbReference type="Gene3D" id="2.40.170.20">
    <property type="entry name" value="TonB-dependent receptor, beta-barrel domain"/>
    <property type="match status" value="1"/>
</dbReference>
<sequence>MFTPGHKHALLCSVFTLGFFVSVSPFAVFSACAATFDLSPAKSLSPASSRSSQARVSAESDASGHTKVVAQADENIIVNAIRLRDRTSPDTTSLFRHSLGFSSYSAGGVSALPVLNGMADDRIATIVDGMRIASACPNHMNPALSYVDPDSVATAQAIAGITPVSIGGDSTGGSIVVERRDPLFAEHGKLLVTGHVRGDYRSNGGGSGASGTITVANDTWSLRYTGSYAHASDYRTGGSASRQVRSTSYLSFNHAVTAGFHKDNHLASVTFGQQDIPYEGFPNQYMDMTNNRSTYVNGKYRGDFDWGSLEARAYWQRVDHVMNMMNDKGGHTATTGMPMNTDSRSVGYTLKAIIPLAPKHTLTLGSEFEHNGLNDWWPPLSGSMMMGPNTFHNINNGHRDRLGHYAEWNAQWLPRVSTLLGFRSDLIMMNTGQVAPYSWTGMMSMADAMAAQKFNAASRGHTDTNFDVTALVRWHPLDSLSIEGGYARKTRSPNLYERYSWARGAMATSMIGWFGDGNGYVGNLHLTPEVANTASFTVTWHDPVDDGWEVKIQPYYTYTHNYINVVRIGSFSDGLSKLQFVNHNAQSYGINSSAKARLWKTEAYGTGEIRANLNWVRGQDLQNHSGLYHQMPTNGTVGLYETYQNLTGRIETTLVKSKDTVDWIRNEPRTPGYVLLGLGGSYRWRNFLLDASIENICNQKYYLPLGGLSLGDYKATGIMSPLQGMGRSFNVSLTASF</sequence>
<feature type="chain" id="PRO_5013318898" evidence="11">
    <location>
        <begin position="28"/>
        <end position="737"/>
    </location>
</feature>
<keyword evidence="4" id="KW-0812">Transmembrane</keyword>
<keyword evidence="6 9" id="KW-0798">TonB box</keyword>
<evidence type="ECO:0000256" key="1">
    <source>
        <dbReference type="ARBA" id="ARBA00004571"/>
    </source>
</evidence>
<feature type="domain" description="TonB-dependent receptor-like beta-barrel" evidence="12">
    <location>
        <begin position="247"/>
        <end position="696"/>
    </location>
</feature>
<dbReference type="PANTHER" id="PTHR30069:SF49">
    <property type="entry name" value="OUTER MEMBRANE PROTEIN C"/>
    <property type="match status" value="1"/>
</dbReference>
<evidence type="ECO:0000256" key="6">
    <source>
        <dbReference type="ARBA" id="ARBA00023077"/>
    </source>
</evidence>
<evidence type="ECO:0000256" key="8">
    <source>
        <dbReference type="ARBA" id="ARBA00023237"/>
    </source>
</evidence>
<dbReference type="InterPro" id="IPR037066">
    <property type="entry name" value="Plug_dom_sf"/>
</dbReference>